<keyword evidence="5" id="KW-0732">Signal</keyword>
<evidence type="ECO:0000256" key="5">
    <source>
        <dbReference type="ARBA" id="ARBA00022729"/>
    </source>
</evidence>
<dbReference type="InterPro" id="IPR009056">
    <property type="entry name" value="Cyt_c-like_dom"/>
</dbReference>
<dbReference type="STRING" id="320787.CA2015_4131"/>
<dbReference type="SUPFAM" id="SSF46626">
    <property type="entry name" value="Cytochrome c"/>
    <property type="match status" value="1"/>
</dbReference>
<evidence type="ECO:0000256" key="6">
    <source>
        <dbReference type="ARBA" id="ARBA00023002"/>
    </source>
</evidence>
<feature type="domain" description="Cytochrome c" evidence="9">
    <location>
        <begin position="471"/>
        <end position="548"/>
    </location>
</feature>
<sequence length="703" mass="77611">MDNDQYFSKHKLIAISYMFLYLTACTQTSPEGAGADWATYLGHPSSNQYSTLDQINRENVSQLELAWTYMTGDSANYQTNNLIVDGWLYTATPNSRVVALDGATGKELWTFDPSKVHESLADGDQRGLMYWHDGESGRILTMKGNRLFALNAKSGELIASFGENGSIHLGEEMDVPGKPNVTLNTPGQIYKDMFIIGANVGEDLPGAVRAFDIRTGKRKWIFHTLPRPGEFGSDTWPENYLENTGGASDWSGLAIDIPRGIVYLSTETAGPDFYGGNRYGENLFANSLIALDANTGKRLWHHQLVHHDLWDLDIPQPPTLLTVKHEGKEVDIVAVGTKMGLLFVYDRLTGEPLWPIEERPRAASKIDEIQTWPTQPFPTKPAPLMRQEYTEDDFSNISPRAQQISKEVFSQSGNYGGYPPPSTDQTIMFPGYDGGMEWGGAAADPEGILYVNVNEIPWFYQMVPTQKADGSALPFGEKQYLIHCASCHGSDRKGNPTGGFPSLESISKRLDKEVVMQVIKKGGGRMPAFDQVSQARREAIISFLFNEETAVSSKNERDDKAPPYVFRGFQRWQDDEGYPAIKPPWGTLNAVDLNTGTIKWKVPLGEYEELTKRGIPVTGTENYGGPVVTAGGLLFIAATSDSKIRAFDTENGEILWEYELPSDGHATPSVYAVNGKQYIAISVGGSKMKPHPGGAVMVFSLPD</sequence>
<name>A0A0H4PH45_9BACT</name>
<dbReference type="PANTHER" id="PTHR32303:SF4">
    <property type="entry name" value="QUINOPROTEIN GLUCOSE DEHYDROGENASE"/>
    <property type="match status" value="1"/>
</dbReference>
<dbReference type="PATRIC" id="fig|320787.5.peg.4527"/>
<dbReference type="KEGG" id="camu:CA2015_4131"/>
<dbReference type="GO" id="GO:0048038">
    <property type="term" value="F:quinone binding"/>
    <property type="evidence" value="ECO:0007669"/>
    <property type="project" value="InterPro"/>
</dbReference>
<dbReference type="Gene3D" id="2.140.10.10">
    <property type="entry name" value="Quinoprotein alcohol dehydrogenase-like superfamily"/>
    <property type="match status" value="2"/>
</dbReference>
<dbReference type="Gene3D" id="1.10.760.10">
    <property type="entry name" value="Cytochrome c-like domain"/>
    <property type="match status" value="1"/>
</dbReference>
<dbReference type="RefSeq" id="WP_053086722.1">
    <property type="nucleotide sequence ID" value="NZ_CP012040.1"/>
</dbReference>
<evidence type="ECO:0000313" key="11">
    <source>
        <dbReference type="Proteomes" id="UP000036520"/>
    </source>
</evidence>
<dbReference type="GO" id="GO:0009055">
    <property type="term" value="F:electron transfer activity"/>
    <property type="evidence" value="ECO:0007669"/>
    <property type="project" value="InterPro"/>
</dbReference>
<dbReference type="SUPFAM" id="SSF50998">
    <property type="entry name" value="Quinoprotein alcohol dehydrogenase-like"/>
    <property type="match status" value="1"/>
</dbReference>
<evidence type="ECO:0000256" key="8">
    <source>
        <dbReference type="PROSITE-ProRule" id="PRU00433"/>
    </source>
</evidence>
<evidence type="ECO:0000256" key="7">
    <source>
        <dbReference type="ARBA" id="ARBA00023004"/>
    </source>
</evidence>
<dbReference type="GO" id="GO:0046872">
    <property type="term" value="F:metal ion binding"/>
    <property type="evidence" value="ECO:0007669"/>
    <property type="project" value="UniProtKB-KW"/>
</dbReference>
<evidence type="ECO:0000256" key="4">
    <source>
        <dbReference type="ARBA" id="ARBA00022723"/>
    </source>
</evidence>
<dbReference type="PROSITE" id="PS51007">
    <property type="entry name" value="CYTC"/>
    <property type="match status" value="1"/>
</dbReference>
<dbReference type="PANTHER" id="PTHR32303">
    <property type="entry name" value="QUINOPROTEIN ALCOHOL DEHYDROGENASE (CYTOCHROME C)"/>
    <property type="match status" value="1"/>
</dbReference>
<dbReference type="InterPro" id="IPR002372">
    <property type="entry name" value="PQQ_rpt_dom"/>
</dbReference>
<dbReference type="InterPro" id="IPR011047">
    <property type="entry name" value="Quinoprotein_ADH-like_sf"/>
</dbReference>
<reference evidence="10 11" key="1">
    <citation type="submission" date="2015-07" db="EMBL/GenBank/DDBJ databases">
        <authorList>
            <person name="Kim K.M."/>
        </authorList>
    </citation>
    <scope>NUCLEOTIDE SEQUENCE [LARGE SCALE GENOMIC DNA]</scope>
    <source>
        <strain evidence="10 11">KCTC 12363</strain>
    </source>
</reference>
<keyword evidence="11" id="KW-1185">Reference proteome</keyword>
<dbReference type="InterPro" id="IPR036909">
    <property type="entry name" value="Cyt_c-like_dom_sf"/>
</dbReference>
<dbReference type="InterPro" id="IPR018391">
    <property type="entry name" value="PQQ_b-propeller_rpt"/>
</dbReference>
<evidence type="ECO:0000256" key="3">
    <source>
        <dbReference type="ARBA" id="ARBA00022617"/>
    </source>
</evidence>
<evidence type="ECO:0000256" key="2">
    <source>
        <dbReference type="ARBA" id="ARBA00008156"/>
    </source>
</evidence>
<dbReference type="GO" id="GO:0016020">
    <property type="term" value="C:membrane"/>
    <property type="evidence" value="ECO:0007669"/>
    <property type="project" value="InterPro"/>
</dbReference>
<keyword evidence="6" id="KW-0560">Oxidoreductase</keyword>
<dbReference type="OrthoDB" id="9794322at2"/>
<evidence type="ECO:0000256" key="1">
    <source>
        <dbReference type="ARBA" id="ARBA00001931"/>
    </source>
</evidence>
<keyword evidence="4 8" id="KW-0479">Metal-binding</keyword>
<dbReference type="InterPro" id="IPR017511">
    <property type="entry name" value="PQQ_mDH"/>
</dbReference>
<dbReference type="GO" id="GO:0020037">
    <property type="term" value="F:heme binding"/>
    <property type="evidence" value="ECO:0007669"/>
    <property type="project" value="InterPro"/>
</dbReference>
<dbReference type="CDD" id="cd10280">
    <property type="entry name" value="PQQ_mGDH"/>
    <property type="match status" value="1"/>
</dbReference>
<proteinExistence type="inferred from homology"/>
<evidence type="ECO:0000259" key="9">
    <source>
        <dbReference type="PROSITE" id="PS51007"/>
    </source>
</evidence>
<dbReference type="SMART" id="SM00564">
    <property type="entry name" value="PQQ"/>
    <property type="match status" value="7"/>
</dbReference>
<dbReference type="EMBL" id="CP012040">
    <property type="protein sequence ID" value="AKP53484.1"/>
    <property type="molecule type" value="Genomic_DNA"/>
</dbReference>
<organism evidence="10 11">
    <name type="scientific">Cyclobacterium amurskyense</name>
    <dbReference type="NCBI Taxonomy" id="320787"/>
    <lineage>
        <taxon>Bacteria</taxon>
        <taxon>Pseudomonadati</taxon>
        <taxon>Bacteroidota</taxon>
        <taxon>Cytophagia</taxon>
        <taxon>Cytophagales</taxon>
        <taxon>Cyclobacteriaceae</taxon>
        <taxon>Cyclobacterium</taxon>
    </lineage>
</organism>
<keyword evidence="7 8" id="KW-0408">Iron</keyword>
<accession>A0A0H4PH45</accession>
<dbReference type="GO" id="GO:0008876">
    <property type="term" value="F:quinoprotein glucose dehydrogenase activity"/>
    <property type="evidence" value="ECO:0007669"/>
    <property type="project" value="TreeGrafter"/>
</dbReference>
<comment type="similarity">
    <text evidence="2">Belongs to the bacterial PQQ dehydrogenase family.</text>
</comment>
<dbReference type="Pfam" id="PF13442">
    <property type="entry name" value="Cytochrome_CBB3"/>
    <property type="match status" value="1"/>
</dbReference>
<evidence type="ECO:0000313" key="10">
    <source>
        <dbReference type="EMBL" id="AKP53484.1"/>
    </source>
</evidence>
<protein>
    <submittedName>
        <fullName evidence="10">Quinoprotein glucose dehydrogenase</fullName>
    </submittedName>
</protein>
<gene>
    <name evidence="10" type="ORF">CA2015_4131</name>
</gene>
<dbReference type="Pfam" id="PF01011">
    <property type="entry name" value="PQQ"/>
    <property type="match status" value="2"/>
</dbReference>
<keyword evidence="3 8" id="KW-0349">Heme</keyword>
<dbReference type="AlphaFoldDB" id="A0A0H4PH45"/>
<dbReference type="Proteomes" id="UP000036520">
    <property type="component" value="Chromosome"/>
</dbReference>
<comment type="cofactor">
    <cofactor evidence="1">
        <name>pyrroloquinoline quinone</name>
        <dbReference type="ChEBI" id="CHEBI:58442"/>
    </cofactor>
</comment>